<evidence type="ECO:0000313" key="1">
    <source>
        <dbReference type="EMBL" id="KKN14872.1"/>
    </source>
</evidence>
<accession>A0A0F9NS71</accession>
<name>A0A0F9NS71_9ZZZZ</name>
<protein>
    <submittedName>
        <fullName evidence="1">Uncharacterized protein</fullName>
    </submittedName>
</protein>
<dbReference type="Gene3D" id="3.40.50.300">
    <property type="entry name" value="P-loop containing nucleotide triphosphate hydrolases"/>
    <property type="match status" value="1"/>
</dbReference>
<gene>
    <name evidence="1" type="ORF">LCGC14_0991610</name>
</gene>
<reference evidence="1" key="1">
    <citation type="journal article" date="2015" name="Nature">
        <title>Complex archaea that bridge the gap between prokaryotes and eukaryotes.</title>
        <authorList>
            <person name="Spang A."/>
            <person name="Saw J.H."/>
            <person name="Jorgensen S.L."/>
            <person name="Zaremba-Niedzwiedzka K."/>
            <person name="Martijn J."/>
            <person name="Lind A.E."/>
            <person name="van Eijk R."/>
            <person name="Schleper C."/>
            <person name="Guy L."/>
            <person name="Ettema T.J."/>
        </authorList>
    </citation>
    <scope>NUCLEOTIDE SEQUENCE</scope>
</reference>
<dbReference type="AlphaFoldDB" id="A0A0F9NS71"/>
<sequence>MKEIAYWLENLAIEKEIIIFTGSQVNEKRDTREGKDIYNACTINLDVLNNSHELLKNHSEHGHLYEDKIDGKNVVTLTCRKQKFGATFCAERAFLFNGFEFEENSYANNNSENKNGF</sequence>
<proteinExistence type="predicted"/>
<organism evidence="1">
    <name type="scientific">marine sediment metagenome</name>
    <dbReference type="NCBI Taxonomy" id="412755"/>
    <lineage>
        <taxon>unclassified sequences</taxon>
        <taxon>metagenomes</taxon>
        <taxon>ecological metagenomes</taxon>
    </lineage>
</organism>
<comment type="caution">
    <text evidence="1">The sequence shown here is derived from an EMBL/GenBank/DDBJ whole genome shotgun (WGS) entry which is preliminary data.</text>
</comment>
<dbReference type="EMBL" id="LAZR01003773">
    <property type="protein sequence ID" value="KKN14872.1"/>
    <property type="molecule type" value="Genomic_DNA"/>
</dbReference>
<dbReference type="InterPro" id="IPR027417">
    <property type="entry name" value="P-loop_NTPase"/>
</dbReference>